<dbReference type="Proteomes" id="UP000280307">
    <property type="component" value="Unassembled WGS sequence"/>
</dbReference>
<organism evidence="2 3">
    <name type="scientific">Candidatus Viridilinea halotolerans</name>
    <dbReference type="NCBI Taxonomy" id="2491704"/>
    <lineage>
        <taxon>Bacteria</taxon>
        <taxon>Bacillati</taxon>
        <taxon>Chloroflexota</taxon>
        <taxon>Chloroflexia</taxon>
        <taxon>Chloroflexales</taxon>
        <taxon>Chloroflexineae</taxon>
        <taxon>Oscillochloridaceae</taxon>
        <taxon>Candidatus Viridilinea</taxon>
    </lineage>
</organism>
<accession>A0A426UCF7</accession>
<dbReference type="AlphaFoldDB" id="A0A426UCF7"/>
<protein>
    <submittedName>
        <fullName evidence="2">Uncharacterized protein</fullName>
    </submittedName>
</protein>
<name>A0A426UCF7_9CHLR</name>
<reference evidence="2 3" key="1">
    <citation type="submission" date="2018-12" db="EMBL/GenBank/DDBJ databases">
        <title>Genome Sequence of Candidatus Viridilinea halotolerans isolated from saline sulfide-rich spring.</title>
        <authorList>
            <person name="Grouzdev D.S."/>
            <person name="Burganskaya E.I."/>
            <person name="Krutkina M.S."/>
            <person name="Sukhacheva M.V."/>
            <person name="Gorlenko V.M."/>
        </authorList>
    </citation>
    <scope>NUCLEOTIDE SEQUENCE [LARGE SCALE GENOMIC DNA]</scope>
    <source>
        <strain evidence="2">Chok-6</strain>
    </source>
</reference>
<sequence length="61" mass="6322">MSVVMLSAAKHLFCSPKEMLRCAFGSAPEKQTGRRRGGAVAELAEASLSKPRAAAPHPSAG</sequence>
<feature type="region of interest" description="Disordered" evidence="1">
    <location>
        <begin position="26"/>
        <end position="61"/>
    </location>
</feature>
<comment type="caution">
    <text evidence="2">The sequence shown here is derived from an EMBL/GenBank/DDBJ whole genome shotgun (WGS) entry which is preliminary data.</text>
</comment>
<evidence type="ECO:0000313" key="2">
    <source>
        <dbReference type="EMBL" id="RRR78582.1"/>
    </source>
</evidence>
<evidence type="ECO:0000313" key="3">
    <source>
        <dbReference type="Proteomes" id="UP000280307"/>
    </source>
</evidence>
<evidence type="ECO:0000256" key="1">
    <source>
        <dbReference type="SAM" id="MobiDB-lite"/>
    </source>
</evidence>
<dbReference type="EMBL" id="RSAS01000008">
    <property type="protein sequence ID" value="RRR78582.1"/>
    <property type="molecule type" value="Genomic_DNA"/>
</dbReference>
<gene>
    <name evidence="2" type="ORF">EI684_00155</name>
</gene>
<proteinExistence type="predicted"/>